<dbReference type="STRING" id="3055.A0A2K3D703"/>
<dbReference type="InParanoid" id="A0A2K3D703"/>
<evidence type="ECO:0000313" key="1">
    <source>
        <dbReference type="EMBL" id="PNW76306.1"/>
    </source>
</evidence>
<dbReference type="InterPro" id="IPR011333">
    <property type="entry name" value="SKP1/BTB/POZ_sf"/>
</dbReference>
<dbReference type="Gene3D" id="3.30.710.10">
    <property type="entry name" value="Potassium Channel Kv1.1, Chain A"/>
    <property type="match status" value="1"/>
</dbReference>
<dbReference type="GeneID" id="66055714"/>
<dbReference type="EMBL" id="CM008973">
    <property type="protein sequence ID" value="PNW76306.1"/>
    <property type="molecule type" value="Genomic_DNA"/>
</dbReference>
<name>A0A2K3D703_CHLRE</name>
<proteinExistence type="predicted"/>
<dbReference type="AlphaFoldDB" id="A0A2K3D703"/>
<evidence type="ECO:0008006" key="3">
    <source>
        <dbReference type="Google" id="ProtNLM"/>
    </source>
</evidence>
<protein>
    <recommendedName>
        <fullName evidence="3">BTB domain-containing protein</fullName>
    </recommendedName>
</protein>
<dbReference type="Gramene" id="PNW76306">
    <property type="protein sequence ID" value="PNW76306"/>
    <property type="gene ID" value="CHLRE_12g539800v5"/>
</dbReference>
<accession>A0A2K3D703</accession>
<organism evidence="1 2">
    <name type="scientific">Chlamydomonas reinhardtii</name>
    <name type="common">Chlamydomonas smithii</name>
    <dbReference type="NCBI Taxonomy" id="3055"/>
    <lineage>
        <taxon>Eukaryota</taxon>
        <taxon>Viridiplantae</taxon>
        <taxon>Chlorophyta</taxon>
        <taxon>core chlorophytes</taxon>
        <taxon>Chlorophyceae</taxon>
        <taxon>CS clade</taxon>
        <taxon>Chlamydomonadales</taxon>
        <taxon>Chlamydomonadaceae</taxon>
        <taxon>Chlamydomonas</taxon>
    </lineage>
</organism>
<dbReference type="OrthoDB" id="539088at2759"/>
<dbReference type="KEGG" id="cre:CHLRE_12g539800v5"/>
<evidence type="ECO:0000313" key="2">
    <source>
        <dbReference type="Proteomes" id="UP000006906"/>
    </source>
</evidence>
<reference evidence="1 2" key="1">
    <citation type="journal article" date="2007" name="Science">
        <title>The Chlamydomonas genome reveals the evolution of key animal and plant functions.</title>
        <authorList>
            <person name="Merchant S.S."/>
            <person name="Prochnik S.E."/>
            <person name="Vallon O."/>
            <person name="Harris E.H."/>
            <person name="Karpowicz S.J."/>
            <person name="Witman G.B."/>
            <person name="Terry A."/>
            <person name="Salamov A."/>
            <person name="Fritz-Laylin L.K."/>
            <person name="Marechal-Drouard L."/>
            <person name="Marshall W.F."/>
            <person name="Qu L.H."/>
            <person name="Nelson D.R."/>
            <person name="Sanderfoot A.A."/>
            <person name="Spalding M.H."/>
            <person name="Kapitonov V.V."/>
            <person name="Ren Q."/>
            <person name="Ferris P."/>
            <person name="Lindquist E."/>
            <person name="Shapiro H."/>
            <person name="Lucas S.M."/>
            <person name="Grimwood J."/>
            <person name="Schmutz J."/>
            <person name="Cardol P."/>
            <person name="Cerutti H."/>
            <person name="Chanfreau G."/>
            <person name="Chen C.L."/>
            <person name="Cognat V."/>
            <person name="Croft M.T."/>
            <person name="Dent R."/>
            <person name="Dutcher S."/>
            <person name="Fernandez E."/>
            <person name="Fukuzawa H."/>
            <person name="Gonzalez-Ballester D."/>
            <person name="Gonzalez-Halphen D."/>
            <person name="Hallmann A."/>
            <person name="Hanikenne M."/>
            <person name="Hippler M."/>
            <person name="Inwood W."/>
            <person name="Jabbari K."/>
            <person name="Kalanon M."/>
            <person name="Kuras R."/>
            <person name="Lefebvre P.A."/>
            <person name="Lemaire S.D."/>
            <person name="Lobanov A.V."/>
            <person name="Lohr M."/>
            <person name="Manuell A."/>
            <person name="Meier I."/>
            <person name="Mets L."/>
            <person name="Mittag M."/>
            <person name="Mittelmeier T."/>
            <person name="Moroney J.V."/>
            <person name="Moseley J."/>
            <person name="Napoli C."/>
            <person name="Nedelcu A.M."/>
            <person name="Niyogi K."/>
            <person name="Novoselov S.V."/>
            <person name="Paulsen I.T."/>
            <person name="Pazour G."/>
            <person name="Purton S."/>
            <person name="Ral J.P."/>
            <person name="Riano-Pachon D.M."/>
            <person name="Riekhof W."/>
            <person name="Rymarquis L."/>
            <person name="Schroda M."/>
            <person name="Stern D."/>
            <person name="Umen J."/>
            <person name="Willows R."/>
            <person name="Wilson N."/>
            <person name="Zimmer S.L."/>
            <person name="Allmer J."/>
            <person name="Balk J."/>
            <person name="Bisova K."/>
            <person name="Chen C.J."/>
            <person name="Elias M."/>
            <person name="Gendler K."/>
            <person name="Hauser C."/>
            <person name="Lamb M.R."/>
            <person name="Ledford H."/>
            <person name="Long J.C."/>
            <person name="Minagawa J."/>
            <person name="Page M.D."/>
            <person name="Pan J."/>
            <person name="Pootakham W."/>
            <person name="Roje S."/>
            <person name="Rose A."/>
            <person name="Stahlberg E."/>
            <person name="Terauchi A.M."/>
            <person name="Yang P."/>
            <person name="Ball S."/>
            <person name="Bowler C."/>
            <person name="Dieckmann C.L."/>
            <person name="Gladyshev V.N."/>
            <person name="Green P."/>
            <person name="Jorgensen R."/>
            <person name="Mayfield S."/>
            <person name="Mueller-Roeber B."/>
            <person name="Rajamani S."/>
            <person name="Sayre R.T."/>
            <person name="Brokstein P."/>
            <person name="Dubchak I."/>
            <person name="Goodstein D."/>
            <person name="Hornick L."/>
            <person name="Huang Y.W."/>
            <person name="Jhaveri J."/>
            <person name="Luo Y."/>
            <person name="Martinez D."/>
            <person name="Ngau W.C."/>
            <person name="Otillar B."/>
            <person name="Poliakov A."/>
            <person name="Porter A."/>
            <person name="Szajkowski L."/>
            <person name="Werner G."/>
            <person name="Zhou K."/>
            <person name="Grigoriev I.V."/>
            <person name="Rokhsar D.S."/>
            <person name="Grossman A.R."/>
        </authorList>
    </citation>
    <scope>NUCLEOTIDE SEQUENCE [LARGE SCALE GENOMIC DNA]</scope>
    <source>
        <strain evidence="2">CC-503</strain>
    </source>
</reference>
<dbReference type="Proteomes" id="UP000006906">
    <property type="component" value="Chromosome 12"/>
</dbReference>
<dbReference type="RefSeq" id="XP_042919231.1">
    <property type="nucleotide sequence ID" value="XM_043068727.1"/>
</dbReference>
<keyword evidence="2" id="KW-1185">Reference proteome</keyword>
<sequence length="253" mass="26883">MSPQPQPCSPGSALITLTFPDSPQSAGANAQPPAPRELVVDRALLFQASPVLRGLVEDVAGGGGGDGCSRVPLTGEDPQLWAVALQLLQHEDTHLAGLSWDNITGVCRLAHKFGMCVVQKSCLLFLTSNLPDTRFSAPITSPKNVLHAASLAERYLCCGGGDGGLLRPFNIAVDAAVRAALPKAVMLTYKDFNGMTGSDHFHKWQRASTRLLDALMALTNQREYMSVVAPGVQSQVARSLLDGMQALISGMYT</sequence>
<gene>
    <name evidence="1" type="ORF">CHLRE_12g539800v5</name>
</gene>